<accession>A0AAE1JPW1</accession>
<dbReference type="Gene3D" id="1.20.1260.60">
    <property type="entry name" value="Vacuolar protein sorting-associated protein Ist1"/>
    <property type="match status" value="1"/>
</dbReference>
<dbReference type="PANTHER" id="PTHR12161:SF44">
    <property type="entry name" value="REGULATOR OF VPS4 ACTIVITY IN THE MVB PATHWAY PROTEIN"/>
    <property type="match status" value="1"/>
</dbReference>
<dbReference type="GO" id="GO:0015031">
    <property type="term" value="P:protein transport"/>
    <property type="evidence" value="ECO:0007669"/>
    <property type="project" value="InterPro"/>
</dbReference>
<comment type="similarity">
    <text evidence="1">Belongs to the IST1 family.</text>
</comment>
<evidence type="ECO:0000256" key="1">
    <source>
        <dbReference type="ARBA" id="ARBA00005536"/>
    </source>
</evidence>
<feature type="compositionally biased region" description="Basic residues" evidence="2">
    <location>
        <begin position="351"/>
        <end position="366"/>
    </location>
</feature>
<dbReference type="Proteomes" id="UP001293593">
    <property type="component" value="Unassembled WGS sequence"/>
</dbReference>
<reference evidence="3" key="1">
    <citation type="submission" date="2023-10" db="EMBL/GenBank/DDBJ databases">
        <title>Chromosome-level genome of the transformable northern wattle, Acacia crassicarpa.</title>
        <authorList>
            <person name="Massaro I."/>
            <person name="Sinha N.R."/>
            <person name="Poethig S."/>
            <person name="Leichty A.R."/>
        </authorList>
    </citation>
    <scope>NUCLEOTIDE SEQUENCE</scope>
    <source>
        <strain evidence="3">Acra3RX</strain>
        <tissue evidence="3">Leaf</tissue>
    </source>
</reference>
<dbReference type="EMBL" id="JAWXYG010000013">
    <property type="protein sequence ID" value="KAK4255485.1"/>
    <property type="molecule type" value="Genomic_DNA"/>
</dbReference>
<proteinExistence type="inferred from homology"/>
<evidence type="ECO:0008006" key="5">
    <source>
        <dbReference type="Google" id="ProtNLM"/>
    </source>
</evidence>
<dbReference type="InterPro" id="IPR005061">
    <property type="entry name" value="Ist1"/>
</dbReference>
<evidence type="ECO:0000313" key="4">
    <source>
        <dbReference type="Proteomes" id="UP001293593"/>
    </source>
</evidence>
<feature type="compositionally biased region" description="Basic and acidic residues" evidence="2">
    <location>
        <begin position="514"/>
        <end position="524"/>
    </location>
</feature>
<dbReference type="FunFam" id="1.20.1260.60:FF:000002">
    <property type="entry name" value="Vacuolar protein sorting-associated protein IST1"/>
    <property type="match status" value="1"/>
</dbReference>
<evidence type="ECO:0000313" key="3">
    <source>
        <dbReference type="EMBL" id="KAK4255485.1"/>
    </source>
</evidence>
<sequence length="562" mass="64956">MLDLLFGWSKASKCKKVIKRARCRLKLLKNKRQAIVRHSREDVAELIKCGHQESAVNRAEQLIKDETLSAAYELLDNFCEFVLTQLSYIRRHKDCPNDINEAVSSLIFASARIGDLPELFVIRKLFGQRYGQRFATTAVELLPGNLVNNQLIESFLLKSVSDDVKYRVVDEIARDHCLQPELLAIEYYPDWQQMQEREIKGYQVEEDGGQINGKIAGPETHVSEVEEIHKEIISVDSPIKKLLFKPTIPCFLRESKVADASAIISTVQKYLPYIQMENSQNLSKPLPVLKDTRQLVAYDDDIEESEFSASKNGSFHDKRLFKFREKTQLDYDHQSDLDKMESERDKSNSRGSRKSKSTHEKRTRRRSLSLENQCIMDIGCLIYYHKPSRNASSHRTCSRYRFKHQKPFTEAVLQTGYAHKRLKHHNSSEIEWINACYFSAHDDNRDCLEELQVNPDIGISKSVSNEESNKGMELVSVPERVVYNAFTYPDCEKPEKQKNERSEAYARAVTMPPERQKTRSDKMARTYSCPPENPKHVHPKLPDYDDLAAKFNALKRQQVTTV</sequence>
<dbReference type="AlphaFoldDB" id="A0AAE1JPW1"/>
<feature type="region of interest" description="Disordered" evidence="2">
    <location>
        <begin position="332"/>
        <end position="366"/>
    </location>
</feature>
<name>A0AAE1JPW1_9FABA</name>
<dbReference type="Pfam" id="PF03398">
    <property type="entry name" value="Ist1"/>
    <property type="match status" value="1"/>
</dbReference>
<organism evidence="3 4">
    <name type="scientific">Acacia crassicarpa</name>
    <name type="common">northern wattle</name>
    <dbReference type="NCBI Taxonomy" id="499986"/>
    <lineage>
        <taxon>Eukaryota</taxon>
        <taxon>Viridiplantae</taxon>
        <taxon>Streptophyta</taxon>
        <taxon>Embryophyta</taxon>
        <taxon>Tracheophyta</taxon>
        <taxon>Spermatophyta</taxon>
        <taxon>Magnoliopsida</taxon>
        <taxon>eudicotyledons</taxon>
        <taxon>Gunneridae</taxon>
        <taxon>Pentapetalae</taxon>
        <taxon>rosids</taxon>
        <taxon>fabids</taxon>
        <taxon>Fabales</taxon>
        <taxon>Fabaceae</taxon>
        <taxon>Caesalpinioideae</taxon>
        <taxon>mimosoid clade</taxon>
        <taxon>Acacieae</taxon>
        <taxon>Acacia</taxon>
    </lineage>
</organism>
<comment type="caution">
    <text evidence="3">The sequence shown here is derived from an EMBL/GenBank/DDBJ whole genome shotgun (WGS) entry which is preliminary data.</text>
</comment>
<feature type="region of interest" description="Disordered" evidence="2">
    <location>
        <begin position="510"/>
        <end position="543"/>
    </location>
</feature>
<dbReference type="PANTHER" id="PTHR12161">
    <property type="entry name" value="IST1 FAMILY MEMBER"/>
    <property type="match status" value="1"/>
</dbReference>
<keyword evidence="4" id="KW-1185">Reference proteome</keyword>
<protein>
    <recommendedName>
        <fullName evidence="5">IST1-like protein</fullName>
    </recommendedName>
</protein>
<dbReference type="InterPro" id="IPR042277">
    <property type="entry name" value="IST1-like"/>
</dbReference>
<feature type="compositionally biased region" description="Basic and acidic residues" evidence="2">
    <location>
        <begin position="332"/>
        <end position="348"/>
    </location>
</feature>
<gene>
    <name evidence="3" type="ORF">QN277_008483</name>
</gene>
<evidence type="ECO:0000256" key="2">
    <source>
        <dbReference type="SAM" id="MobiDB-lite"/>
    </source>
</evidence>